<evidence type="ECO:0000313" key="4">
    <source>
        <dbReference type="EMBL" id="KAG8521291.1"/>
    </source>
</evidence>
<sequence>DIGPKNCQCGAQRMNTRHLDQSPRVAGQIEGSLFSRSPVPRADRRRASGGNLVTSLGAPTPWAGLGRGQSPLDRCRGRCLACPWGPFSEARGGSEERPLAATLRILRAAAEATGASTAPCPSSRYQNSVAENRLVNCSQLWTPRPTGRRAEPWGRTKSGARAPRVRQRSPRYWRRGHGGLRARRRVLVPSREQRAEILEQDSRALGPSAGQSAECPGQSAPGGFESPVPGSDDSASSEAQSAGVLRQCPFLGTKTSSGLDSEVTRLSFSLCPETTEQFPEESLMETPIEREIRRSCEREESLRRSRGLSPGRASQELVELRVRPVLTLLGPGPALPRALERARAGAGAQMQRDIEREAHRQAALARPAVPEQPRQPQQQRLDELKRFFEAAGGCDTGRRLLSEPGSRPRLVEQGRYPVLARAPALTARSLLEQEVREVQERELELQRQRLSVYGTTEFKEPAPSLTAGKKKGQSRLSAPSPEASRGDGKLAVIWPPRRKAAENGLEQDERKP</sequence>
<feature type="compositionally biased region" description="Low complexity" evidence="2">
    <location>
        <begin position="231"/>
        <end position="241"/>
    </location>
</feature>
<feature type="region of interest" description="Disordered" evidence="2">
    <location>
        <begin position="198"/>
        <end position="241"/>
    </location>
</feature>
<feature type="compositionally biased region" description="Basic residues" evidence="2">
    <location>
        <begin position="163"/>
        <end position="176"/>
    </location>
</feature>
<feature type="region of interest" description="Disordered" evidence="2">
    <location>
        <begin position="292"/>
        <end position="313"/>
    </location>
</feature>
<feature type="domain" description="A-kinase anchor protein 2 C-terminal" evidence="3">
    <location>
        <begin position="424"/>
        <end position="475"/>
    </location>
</feature>
<feature type="compositionally biased region" description="Basic and acidic residues" evidence="2">
    <location>
        <begin position="292"/>
        <end position="303"/>
    </location>
</feature>
<feature type="region of interest" description="Disordered" evidence="2">
    <location>
        <begin position="358"/>
        <end position="379"/>
    </location>
</feature>
<feature type="domain" description="A-kinase anchor protein 2 C-terminal" evidence="3">
    <location>
        <begin position="320"/>
        <end position="367"/>
    </location>
</feature>
<comment type="caution">
    <text evidence="4">The sequence shown here is derived from an EMBL/GenBank/DDBJ whole genome shotgun (WGS) entry which is preliminary data.</text>
</comment>
<feature type="region of interest" description="Disordered" evidence="2">
    <location>
        <begin position="140"/>
        <end position="176"/>
    </location>
</feature>
<evidence type="ECO:0000313" key="5">
    <source>
        <dbReference type="Proteomes" id="UP000700334"/>
    </source>
</evidence>
<feature type="non-terminal residue" evidence="4">
    <location>
        <position position="512"/>
    </location>
</feature>
<organism evidence="4 5">
    <name type="scientific">Galemys pyrenaicus</name>
    <name type="common">Iberian desman</name>
    <name type="synonym">Pyrenean desman</name>
    <dbReference type="NCBI Taxonomy" id="202257"/>
    <lineage>
        <taxon>Eukaryota</taxon>
        <taxon>Metazoa</taxon>
        <taxon>Chordata</taxon>
        <taxon>Craniata</taxon>
        <taxon>Vertebrata</taxon>
        <taxon>Euteleostomi</taxon>
        <taxon>Mammalia</taxon>
        <taxon>Eutheria</taxon>
        <taxon>Laurasiatheria</taxon>
        <taxon>Eulipotyphla</taxon>
        <taxon>Talpidae</taxon>
        <taxon>Galemys</taxon>
    </lineage>
</organism>
<dbReference type="Proteomes" id="UP000700334">
    <property type="component" value="Unassembled WGS sequence"/>
</dbReference>
<proteinExistence type="predicted"/>
<protein>
    <recommendedName>
        <fullName evidence="3">A-kinase anchor protein 2 C-terminal domain-containing protein</fullName>
    </recommendedName>
</protein>
<dbReference type="OrthoDB" id="9451814at2759"/>
<evidence type="ECO:0000259" key="3">
    <source>
        <dbReference type="Pfam" id="PF15304"/>
    </source>
</evidence>
<evidence type="ECO:0000256" key="1">
    <source>
        <dbReference type="ARBA" id="ARBA00023054"/>
    </source>
</evidence>
<feature type="region of interest" description="Disordered" evidence="2">
    <location>
        <begin position="450"/>
        <end position="512"/>
    </location>
</feature>
<keyword evidence="5" id="KW-1185">Reference proteome</keyword>
<name>A0A8J6AH53_GALPY</name>
<evidence type="ECO:0000256" key="2">
    <source>
        <dbReference type="SAM" id="MobiDB-lite"/>
    </source>
</evidence>
<dbReference type="AlphaFoldDB" id="A0A8J6AH53"/>
<dbReference type="PANTHER" id="PTHR18839">
    <property type="entry name" value="MITOTIC INTERACTOR AND SUBSTRATE OF PLK1 MISP FAMILY MEMBER"/>
    <property type="match status" value="1"/>
</dbReference>
<reference evidence="4" key="1">
    <citation type="journal article" date="2021" name="Evol. Appl.">
        <title>The genome of the Pyrenean desman and the effects of bottlenecks and inbreeding on the genomic landscape of an endangered species.</title>
        <authorList>
            <person name="Escoda L."/>
            <person name="Castresana J."/>
        </authorList>
    </citation>
    <scope>NUCLEOTIDE SEQUENCE</scope>
    <source>
        <strain evidence="4">IBE-C5619</strain>
    </source>
</reference>
<gene>
    <name evidence="4" type="ORF">J0S82_001279</name>
</gene>
<keyword evidence="1" id="KW-0175">Coiled coil</keyword>
<dbReference type="InterPro" id="IPR029304">
    <property type="entry name" value="AKAP2_C"/>
</dbReference>
<dbReference type="Pfam" id="PF15304">
    <property type="entry name" value="AKAP2_C"/>
    <property type="match status" value="2"/>
</dbReference>
<accession>A0A8J6AH53</accession>
<dbReference type="InterPro" id="IPR042779">
    <property type="entry name" value="MISP/MISP3-like"/>
</dbReference>
<dbReference type="EMBL" id="JAGFMF010011481">
    <property type="protein sequence ID" value="KAG8521291.1"/>
    <property type="molecule type" value="Genomic_DNA"/>
</dbReference>
<dbReference type="PANTHER" id="PTHR18839:SF4">
    <property type="entry name" value="MISP FAMILY MEMBER 3"/>
    <property type="match status" value="1"/>
</dbReference>